<dbReference type="Proteomes" id="UP000320717">
    <property type="component" value="Chromosome"/>
</dbReference>
<evidence type="ECO:0000313" key="6">
    <source>
        <dbReference type="Proteomes" id="UP001060018"/>
    </source>
</evidence>
<keyword evidence="2" id="KW-0732">Signal</keyword>
<organism evidence="4 6">
    <name type="scientific">Glutamicibacter halophytocola</name>
    <dbReference type="NCBI Taxonomy" id="1933880"/>
    <lineage>
        <taxon>Bacteria</taxon>
        <taxon>Bacillati</taxon>
        <taxon>Actinomycetota</taxon>
        <taxon>Actinomycetes</taxon>
        <taxon>Micrococcales</taxon>
        <taxon>Micrococcaceae</taxon>
        <taxon>Glutamicibacter</taxon>
    </lineage>
</organism>
<dbReference type="PANTHER" id="PTHR42928">
    <property type="entry name" value="TRICARBOXYLATE-BINDING PROTEIN"/>
    <property type="match status" value="1"/>
</dbReference>
<dbReference type="OrthoDB" id="9780943at2"/>
<dbReference type="Proteomes" id="UP001060018">
    <property type="component" value="Chromosome"/>
</dbReference>
<proteinExistence type="inferred from homology"/>
<evidence type="ECO:0000256" key="1">
    <source>
        <dbReference type="ARBA" id="ARBA00006987"/>
    </source>
</evidence>
<comment type="similarity">
    <text evidence="1">Belongs to the UPF0065 (bug) family.</text>
</comment>
<dbReference type="PANTHER" id="PTHR42928:SF5">
    <property type="entry name" value="BLR1237 PROTEIN"/>
    <property type="match status" value="1"/>
</dbReference>
<evidence type="ECO:0000313" key="3">
    <source>
        <dbReference type="EMBL" id="QDY66323.1"/>
    </source>
</evidence>
<dbReference type="InterPro" id="IPR042100">
    <property type="entry name" value="Bug_dom1"/>
</dbReference>
<feature type="signal peptide" evidence="2">
    <location>
        <begin position="1"/>
        <end position="26"/>
    </location>
</feature>
<reference evidence="3 5" key="1">
    <citation type="submission" date="2019-07" db="EMBL/GenBank/DDBJ databases">
        <title>Complete Genome Sequence of drought tolerant Plant Growth-Promoting Rhizobacterium Glutamicibacter halophytocola DR408.</title>
        <authorList>
            <person name="Nishu S.D."/>
            <person name="Lee T.K."/>
        </authorList>
    </citation>
    <scope>NUCLEOTIDE SEQUENCE [LARGE SCALE GENOMIC DNA]</scope>
    <source>
        <strain evidence="3 5">DR408</strain>
    </source>
</reference>
<dbReference type="Gene3D" id="3.40.190.150">
    <property type="entry name" value="Bordetella uptake gene, domain 1"/>
    <property type="match status" value="1"/>
</dbReference>
<dbReference type="CDD" id="cd07012">
    <property type="entry name" value="PBP2_Bug_TTT"/>
    <property type="match status" value="1"/>
</dbReference>
<dbReference type="Pfam" id="PF03401">
    <property type="entry name" value="TctC"/>
    <property type="match status" value="1"/>
</dbReference>
<keyword evidence="5" id="KW-1185">Reference proteome</keyword>
<sequence length="333" mass="34462">MKTRTFRRTLLSVSAAAVALSLTACGGNVGGSSSEGEFPNGPVTFNVGAAPGGSTDLIARALADGMADELGVAVPAVNKPGANGGLVTKEVAEMTPDGQNLVMLNASLFTITPLAVSDDEAMSIDDVDVLAGLSQDDYVMIASKKSGIKSFEDVAKSEKKLSFGTTGVGTGSQLAQEVILAQADAEGTTVPFDSGSPALTAVMGDQVQISTVQLGEAKPQIDAGTVVPLVVFSTERNDFLPDVPTATELGYDVPVSQFRAVGVPKGLDDSVKEKLTSAIEAATQTDAYKEFNKNNLLTPHEISGEEVVSEWTELAAKYKKLTEDEGISLVSGQ</sequence>
<dbReference type="SUPFAM" id="SSF53850">
    <property type="entry name" value="Periplasmic binding protein-like II"/>
    <property type="match status" value="1"/>
</dbReference>
<evidence type="ECO:0000313" key="5">
    <source>
        <dbReference type="Proteomes" id="UP000320717"/>
    </source>
</evidence>
<dbReference type="EMBL" id="CP102487">
    <property type="protein sequence ID" value="UUX58422.1"/>
    <property type="molecule type" value="Genomic_DNA"/>
</dbReference>
<dbReference type="Gene3D" id="3.40.190.10">
    <property type="entry name" value="Periplasmic binding protein-like II"/>
    <property type="match status" value="1"/>
</dbReference>
<reference evidence="4" key="2">
    <citation type="journal article" date="2022" name="Pest Manag. Sci.">
        <title>Glutamicibacter halophytocola-mediated host fitness of potato tuber moth on Solanaceae crops.</title>
        <authorList>
            <person name="Wang W."/>
            <person name="Xiao G."/>
            <person name="Du G."/>
            <person name="Chang L."/>
            <person name="Yang Y."/>
            <person name="Ye J."/>
            <person name="Chen B."/>
        </authorList>
    </citation>
    <scope>NUCLEOTIDE SEQUENCE</scope>
    <source>
        <strain evidence="4">S2</strain>
    </source>
</reference>
<dbReference type="KEGG" id="gar:AOZ07_14400"/>
<accession>A0A5B8ILL9</accession>
<protein>
    <submittedName>
        <fullName evidence="4">Tripartite tricarboxylate transporter substrate binding protein</fullName>
    </submittedName>
</protein>
<dbReference type="InterPro" id="IPR005064">
    <property type="entry name" value="BUG"/>
</dbReference>
<dbReference type="PROSITE" id="PS51257">
    <property type="entry name" value="PROKAR_LIPOPROTEIN"/>
    <property type="match status" value="1"/>
</dbReference>
<dbReference type="PIRSF" id="PIRSF017082">
    <property type="entry name" value="YflP"/>
    <property type="match status" value="1"/>
</dbReference>
<gene>
    <name evidence="3" type="ORF">FQA45_08325</name>
    <name evidence="4" type="ORF">NUH22_14140</name>
</gene>
<feature type="chain" id="PRO_5044618609" evidence="2">
    <location>
        <begin position="27"/>
        <end position="333"/>
    </location>
</feature>
<dbReference type="AlphaFoldDB" id="A0A5B8ILL9"/>
<dbReference type="EMBL" id="CP042260">
    <property type="protein sequence ID" value="QDY66323.1"/>
    <property type="molecule type" value="Genomic_DNA"/>
</dbReference>
<dbReference type="RefSeq" id="WP_060702607.1">
    <property type="nucleotide sequence ID" value="NZ_CP012750.1"/>
</dbReference>
<name>A0A5B8ILL9_9MICC</name>
<evidence type="ECO:0000256" key="2">
    <source>
        <dbReference type="SAM" id="SignalP"/>
    </source>
</evidence>
<evidence type="ECO:0000313" key="4">
    <source>
        <dbReference type="EMBL" id="UUX58422.1"/>
    </source>
</evidence>